<feature type="domain" description="Tyr recombinase" evidence="4">
    <location>
        <begin position="219"/>
        <end position="394"/>
    </location>
</feature>
<dbReference type="Gene3D" id="1.10.443.10">
    <property type="entry name" value="Intergrase catalytic core"/>
    <property type="match status" value="1"/>
</dbReference>
<dbReference type="GO" id="GO:0015074">
    <property type="term" value="P:DNA integration"/>
    <property type="evidence" value="ECO:0007669"/>
    <property type="project" value="InterPro"/>
</dbReference>
<dbReference type="PROSITE" id="PS51898">
    <property type="entry name" value="TYR_RECOMBINASE"/>
    <property type="match status" value="1"/>
</dbReference>
<evidence type="ECO:0000256" key="1">
    <source>
        <dbReference type="ARBA" id="ARBA00008857"/>
    </source>
</evidence>
<organism evidence="5 6">
    <name type="scientific">Hallella mizrahii</name>
    <dbReference type="NCBI Taxonomy" id="2606637"/>
    <lineage>
        <taxon>Bacteria</taxon>
        <taxon>Pseudomonadati</taxon>
        <taxon>Bacteroidota</taxon>
        <taxon>Bacteroidia</taxon>
        <taxon>Bacteroidales</taxon>
        <taxon>Prevotellaceae</taxon>
        <taxon>Hallella</taxon>
    </lineage>
</organism>
<dbReference type="InterPro" id="IPR050090">
    <property type="entry name" value="Tyrosine_recombinase_XerCD"/>
</dbReference>
<dbReference type="GO" id="GO:0006310">
    <property type="term" value="P:DNA recombination"/>
    <property type="evidence" value="ECO:0007669"/>
    <property type="project" value="UniProtKB-KW"/>
</dbReference>
<evidence type="ECO:0000256" key="3">
    <source>
        <dbReference type="ARBA" id="ARBA00023172"/>
    </source>
</evidence>
<name>A0A7K0KFM7_9BACT</name>
<dbReference type="Gene3D" id="1.10.150.130">
    <property type="match status" value="1"/>
</dbReference>
<dbReference type="PANTHER" id="PTHR30349:SF64">
    <property type="entry name" value="PROPHAGE INTEGRASE INTD-RELATED"/>
    <property type="match status" value="1"/>
</dbReference>
<dbReference type="InterPro" id="IPR025269">
    <property type="entry name" value="SAM-like_dom"/>
</dbReference>
<dbReference type="InterPro" id="IPR011010">
    <property type="entry name" value="DNA_brk_join_enz"/>
</dbReference>
<dbReference type="InterPro" id="IPR035386">
    <property type="entry name" value="Arm-DNA-bind_5"/>
</dbReference>
<dbReference type="AlphaFoldDB" id="A0A7K0KFM7"/>
<dbReference type="Pfam" id="PF13102">
    <property type="entry name" value="Phage_int_SAM_5"/>
    <property type="match status" value="1"/>
</dbReference>
<protein>
    <submittedName>
        <fullName evidence="5">Site-specific integrase</fullName>
    </submittedName>
</protein>
<evidence type="ECO:0000313" key="6">
    <source>
        <dbReference type="Proteomes" id="UP000438914"/>
    </source>
</evidence>
<dbReference type="Proteomes" id="UP000438914">
    <property type="component" value="Unassembled WGS sequence"/>
</dbReference>
<dbReference type="Pfam" id="PF17293">
    <property type="entry name" value="Arm-DNA-bind_5"/>
    <property type="match status" value="1"/>
</dbReference>
<dbReference type="InterPro" id="IPR002104">
    <property type="entry name" value="Integrase_catalytic"/>
</dbReference>
<dbReference type="RefSeq" id="WP_154534321.1">
    <property type="nucleotide sequence ID" value="NZ_VUNG01000020.1"/>
</dbReference>
<comment type="similarity">
    <text evidence="1">Belongs to the 'phage' integrase family.</text>
</comment>
<dbReference type="EMBL" id="VUNG01000020">
    <property type="protein sequence ID" value="MST84746.1"/>
    <property type="molecule type" value="Genomic_DNA"/>
</dbReference>
<sequence length="405" mass="46661">MVHKFSVSFYVRSNYSNRDGMEPVISRINLDGKRLSIGSTGVKVMPGHWNGLTGRVRGDDEQAARSNEELDRIAHSLYSVYYQIGQHHQITIGDIKAQYKRCDGGITTVKKLLEKFNSFKFNGQNGKTGKTTKYKYMLAERRFLDMLRSRYGKEDIGLYRLSPVIIEDYFQYLKNFKGQNNNTACKSLKTLRSIILFGIRLGVIVSDPYIGIVHHLYPVKRTYLTDRELHAVIVKKLGTKRLERVRDVFVFACYTGMYYCEISRLKDDDVVESCGKKWINTHRKKNGQPVFVPLLDKPLKLIRKYRRMRSKQDDDSLFPLKSSTKTNEYLKEIAGVCGINKNLTFRVARYTFATLALMNGVPEETIAVMLGHSSTRYTQIYAQMTNKKVLDDMDKYGGRLKKLGL</sequence>
<keyword evidence="6" id="KW-1185">Reference proteome</keyword>
<dbReference type="CDD" id="cd01185">
    <property type="entry name" value="INTN1_C_like"/>
    <property type="match status" value="1"/>
</dbReference>
<comment type="caution">
    <text evidence="5">The sequence shown here is derived from an EMBL/GenBank/DDBJ whole genome shotgun (WGS) entry which is preliminary data.</text>
</comment>
<keyword evidence="3" id="KW-0233">DNA recombination</keyword>
<proteinExistence type="inferred from homology"/>
<dbReference type="Pfam" id="PF00589">
    <property type="entry name" value="Phage_integrase"/>
    <property type="match status" value="1"/>
</dbReference>
<evidence type="ECO:0000256" key="2">
    <source>
        <dbReference type="ARBA" id="ARBA00023125"/>
    </source>
</evidence>
<dbReference type="GO" id="GO:0003677">
    <property type="term" value="F:DNA binding"/>
    <property type="evidence" value="ECO:0007669"/>
    <property type="project" value="UniProtKB-KW"/>
</dbReference>
<dbReference type="InterPro" id="IPR010998">
    <property type="entry name" value="Integrase_recombinase_N"/>
</dbReference>
<evidence type="ECO:0000259" key="4">
    <source>
        <dbReference type="PROSITE" id="PS51898"/>
    </source>
</evidence>
<dbReference type="PANTHER" id="PTHR30349">
    <property type="entry name" value="PHAGE INTEGRASE-RELATED"/>
    <property type="match status" value="1"/>
</dbReference>
<keyword evidence="2" id="KW-0238">DNA-binding</keyword>
<evidence type="ECO:0000313" key="5">
    <source>
        <dbReference type="EMBL" id="MST84746.1"/>
    </source>
</evidence>
<dbReference type="InterPro" id="IPR013762">
    <property type="entry name" value="Integrase-like_cat_sf"/>
</dbReference>
<accession>A0A7K0KFM7</accession>
<dbReference type="SUPFAM" id="SSF56349">
    <property type="entry name" value="DNA breaking-rejoining enzymes"/>
    <property type="match status" value="1"/>
</dbReference>
<gene>
    <name evidence="5" type="ORF">FYJ73_08720</name>
</gene>
<reference evidence="5 6" key="1">
    <citation type="submission" date="2019-08" db="EMBL/GenBank/DDBJ databases">
        <title>In-depth cultivation of the pig gut microbiome towards novel bacterial diversity and tailored functional studies.</title>
        <authorList>
            <person name="Wylensek D."/>
            <person name="Hitch T.C.A."/>
            <person name="Clavel T."/>
        </authorList>
    </citation>
    <scope>NUCLEOTIDE SEQUENCE [LARGE SCALE GENOMIC DNA]</scope>
    <source>
        <strain evidence="5 6">LKV-178-WT-2A</strain>
    </source>
</reference>